<gene>
    <name evidence="3" type="ORF">SAMN02745129_3654</name>
</gene>
<evidence type="ECO:0000256" key="2">
    <source>
        <dbReference type="SAM" id="SignalP"/>
    </source>
</evidence>
<sequence>MRLMSLMLLIVALISQGAVARIHLMPSTPNPATEVSVEAEHGHHGHQAHHASHGAHHAEPDCHSPKPPVADCCQSKAADNQHHDAGQPCNGDCGHCVVFSPAGVALPTLALPMGLPVPQRANTLLLSFSSVSLSSDSKPPIA</sequence>
<evidence type="ECO:0000313" key="4">
    <source>
        <dbReference type="Proteomes" id="UP000184268"/>
    </source>
</evidence>
<reference evidence="3 4" key="1">
    <citation type="submission" date="2016-11" db="EMBL/GenBank/DDBJ databases">
        <authorList>
            <person name="Jaros S."/>
            <person name="Januszkiewicz K."/>
            <person name="Wedrychowicz H."/>
        </authorList>
    </citation>
    <scope>NUCLEOTIDE SEQUENCE [LARGE SCALE GENOMIC DNA]</scope>
    <source>
        <strain evidence="3 4">DSM 16917</strain>
    </source>
</reference>
<feature type="chain" id="PRO_5012906499" evidence="2">
    <location>
        <begin position="21"/>
        <end position="142"/>
    </location>
</feature>
<feature type="signal peptide" evidence="2">
    <location>
        <begin position="1"/>
        <end position="20"/>
    </location>
</feature>
<dbReference type="RefSeq" id="WP_143165742.1">
    <property type="nucleotide sequence ID" value="NZ_FQXG01000006.1"/>
</dbReference>
<dbReference type="OrthoDB" id="6400744at2"/>
<keyword evidence="4" id="KW-1185">Reference proteome</keyword>
<keyword evidence="2" id="KW-0732">Signal</keyword>
<accession>A0A1M5XS60</accession>
<dbReference type="STRING" id="299255.SAMN02745129_3654"/>
<feature type="compositionally biased region" description="Basic residues" evidence="1">
    <location>
        <begin position="43"/>
        <end position="55"/>
    </location>
</feature>
<protein>
    <submittedName>
        <fullName evidence="3">Uncharacterized protein</fullName>
    </submittedName>
</protein>
<evidence type="ECO:0000256" key="1">
    <source>
        <dbReference type="SAM" id="MobiDB-lite"/>
    </source>
</evidence>
<name>A0A1M5XS60_9GAMM</name>
<evidence type="ECO:0000313" key="3">
    <source>
        <dbReference type="EMBL" id="SHI02657.1"/>
    </source>
</evidence>
<dbReference type="EMBL" id="FQXG01000006">
    <property type="protein sequence ID" value="SHI02657.1"/>
    <property type="molecule type" value="Genomic_DNA"/>
</dbReference>
<proteinExistence type="predicted"/>
<dbReference type="Proteomes" id="UP000184268">
    <property type="component" value="Unassembled WGS sequence"/>
</dbReference>
<dbReference type="AlphaFoldDB" id="A0A1M5XS60"/>
<feature type="region of interest" description="Disordered" evidence="1">
    <location>
        <begin position="31"/>
        <end position="70"/>
    </location>
</feature>
<organism evidence="3 4">
    <name type="scientific">Ferrimonas marina</name>
    <dbReference type="NCBI Taxonomy" id="299255"/>
    <lineage>
        <taxon>Bacteria</taxon>
        <taxon>Pseudomonadati</taxon>
        <taxon>Pseudomonadota</taxon>
        <taxon>Gammaproteobacteria</taxon>
        <taxon>Alteromonadales</taxon>
        <taxon>Ferrimonadaceae</taxon>
        <taxon>Ferrimonas</taxon>
    </lineage>
</organism>